<name>A0AAW0MMM7_9GOBI</name>
<organism evidence="2 3">
    <name type="scientific">Mugilogobius chulae</name>
    <name type="common">yellowstripe goby</name>
    <dbReference type="NCBI Taxonomy" id="88201"/>
    <lineage>
        <taxon>Eukaryota</taxon>
        <taxon>Metazoa</taxon>
        <taxon>Chordata</taxon>
        <taxon>Craniata</taxon>
        <taxon>Vertebrata</taxon>
        <taxon>Euteleostomi</taxon>
        <taxon>Actinopterygii</taxon>
        <taxon>Neopterygii</taxon>
        <taxon>Teleostei</taxon>
        <taxon>Neoteleostei</taxon>
        <taxon>Acanthomorphata</taxon>
        <taxon>Gobiaria</taxon>
        <taxon>Gobiiformes</taxon>
        <taxon>Gobioidei</taxon>
        <taxon>Gobiidae</taxon>
        <taxon>Gobionellinae</taxon>
        <taxon>Mugilogobius</taxon>
    </lineage>
</organism>
<reference evidence="3" key="1">
    <citation type="submission" date="2024-04" db="EMBL/GenBank/DDBJ databases">
        <title>Salinicola lusitanus LLJ914,a marine bacterium isolated from the Okinawa Trough.</title>
        <authorList>
            <person name="Li J."/>
        </authorList>
    </citation>
    <scope>NUCLEOTIDE SEQUENCE [LARGE SCALE GENOMIC DNA]</scope>
</reference>
<protein>
    <submittedName>
        <fullName evidence="2">Uncharacterized protein</fullName>
    </submittedName>
</protein>
<feature type="region of interest" description="Disordered" evidence="1">
    <location>
        <begin position="26"/>
        <end position="46"/>
    </location>
</feature>
<proteinExistence type="predicted"/>
<accession>A0AAW0MMM7</accession>
<evidence type="ECO:0000256" key="1">
    <source>
        <dbReference type="SAM" id="MobiDB-lite"/>
    </source>
</evidence>
<dbReference type="AlphaFoldDB" id="A0AAW0MMM7"/>
<feature type="compositionally biased region" description="Basic and acidic residues" evidence="1">
    <location>
        <begin position="32"/>
        <end position="43"/>
    </location>
</feature>
<sequence length="368" mass="39995">MDFDETARDNTRAILEALENAGGTWTGSLGTLKKEPGPHDGPRRSGGGAVLLNMCQCGHALPVSGPQQGAAALAHVEETFKDTGVQLGGAQAVACGARVRLGYVDGGYSLQISLVPDKPGPCSSQPLDKTRMSHYTTRALQSVVTILKQRMAGLDASDLSRPTVQKNVLTDLTKVAICHQDQKWLLAQLDSAIQEATIYPRGLRFMVTLVRLGQKDPMTVELYKVVDPLHHVVALSVHVACNIRSSDGHVDLMWSRRLVNSVCGRTGYVYTNQSVTEAANYASNTDHKSVDVGPAVWGLFRDVRGGYGVEGLLNFVQLYCDGPHRHQTPYYKHPVSGILATNGVLHKNTNTAMVQRAQKYLEHFKDLG</sequence>
<evidence type="ECO:0000313" key="2">
    <source>
        <dbReference type="EMBL" id="KAK7880436.1"/>
    </source>
</evidence>
<gene>
    <name evidence="2" type="ORF">WMY93_032924</name>
</gene>
<dbReference type="Proteomes" id="UP001460270">
    <property type="component" value="Unassembled WGS sequence"/>
</dbReference>
<dbReference type="EMBL" id="JBBPFD010000097">
    <property type="protein sequence ID" value="KAK7880436.1"/>
    <property type="molecule type" value="Genomic_DNA"/>
</dbReference>
<keyword evidence="3" id="KW-1185">Reference proteome</keyword>
<comment type="caution">
    <text evidence="2">The sequence shown here is derived from an EMBL/GenBank/DDBJ whole genome shotgun (WGS) entry which is preliminary data.</text>
</comment>
<evidence type="ECO:0000313" key="3">
    <source>
        <dbReference type="Proteomes" id="UP001460270"/>
    </source>
</evidence>